<dbReference type="PANTHER" id="PTHR23517">
    <property type="entry name" value="RESISTANCE PROTEIN MDTM, PUTATIVE-RELATED-RELATED"/>
    <property type="match status" value="1"/>
</dbReference>
<feature type="transmembrane region" description="Helical" evidence="7">
    <location>
        <begin position="339"/>
        <end position="359"/>
    </location>
</feature>
<evidence type="ECO:0000313" key="10">
    <source>
        <dbReference type="Proteomes" id="UP000032336"/>
    </source>
</evidence>
<keyword evidence="6 7" id="KW-0472">Membrane</keyword>
<dbReference type="GO" id="GO:0022857">
    <property type="term" value="F:transmembrane transporter activity"/>
    <property type="evidence" value="ECO:0007669"/>
    <property type="project" value="InterPro"/>
</dbReference>
<dbReference type="GO" id="GO:0005886">
    <property type="term" value="C:plasma membrane"/>
    <property type="evidence" value="ECO:0007669"/>
    <property type="project" value="UniProtKB-SubCell"/>
</dbReference>
<reference evidence="9 10" key="1">
    <citation type="submission" date="2015-01" db="EMBL/GenBank/DDBJ databases">
        <title>Draft genome of the acidophilic iron oxidizer Ferrimicrobium acidiphilum strain T23.</title>
        <authorList>
            <person name="Poehlein A."/>
            <person name="Eisen S."/>
            <person name="Schloemann M."/>
            <person name="Johnson B.D."/>
            <person name="Daniel R."/>
            <person name="Muehling M."/>
        </authorList>
    </citation>
    <scope>NUCLEOTIDE SEQUENCE [LARGE SCALE GENOMIC DNA]</scope>
    <source>
        <strain evidence="9 10">T23</strain>
    </source>
</reference>
<dbReference type="PANTHER" id="PTHR23517:SF3">
    <property type="entry name" value="INTEGRAL MEMBRANE TRANSPORT PROTEIN"/>
    <property type="match status" value="1"/>
</dbReference>
<comment type="caution">
    <text evidence="9">The sequence shown here is derived from an EMBL/GenBank/DDBJ whole genome shotgun (WGS) entry which is preliminary data.</text>
</comment>
<evidence type="ECO:0000256" key="2">
    <source>
        <dbReference type="ARBA" id="ARBA00022448"/>
    </source>
</evidence>
<evidence type="ECO:0000259" key="8">
    <source>
        <dbReference type="PROSITE" id="PS50850"/>
    </source>
</evidence>
<dbReference type="SUPFAM" id="SSF103473">
    <property type="entry name" value="MFS general substrate transporter"/>
    <property type="match status" value="1"/>
</dbReference>
<feature type="transmembrane region" description="Helical" evidence="7">
    <location>
        <begin position="32"/>
        <end position="51"/>
    </location>
</feature>
<accession>A0A0D8FS04</accession>
<dbReference type="AlphaFoldDB" id="A0A0D8FS04"/>
<dbReference type="PROSITE" id="PS00216">
    <property type="entry name" value="SUGAR_TRANSPORT_1"/>
    <property type="match status" value="1"/>
</dbReference>
<dbReference type="STRING" id="1121877.FEAC_21540"/>
<organism evidence="9 10">
    <name type="scientific">Ferrimicrobium acidiphilum DSM 19497</name>
    <dbReference type="NCBI Taxonomy" id="1121877"/>
    <lineage>
        <taxon>Bacteria</taxon>
        <taxon>Bacillati</taxon>
        <taxon>Actinomycetota</taxon>
        <taxon>Acidimicrobiia</taxon>
        <taxon>Acidimicrobiales</taxon>
        <taxon>Acidimicrobiaceae</taxon>
        <taxon>Ferrimicrobium</taxon>
    </lineage>
</organism>
<dbReference type="InterPro" id="IPR011701">
    <property type="entry name" value="MFS"/>
</dbReference>
<comment type="subcellular location">
    <subcellularLocation>
        <location evidence="1">Cell membrane</location>
        <topology evidence="1">Multi-pass membrane protein</topology>
    </subcellularLocation>
</comment>
<evidence type="ECO:0000256" key="4">
    <source>
        <dbReference type="ARBA" id="ARBA00022692"/>
    </source>
</evidence>
<feature type="transmembrane region" description="Helical" evidence="7">
    <location>
        <begin position="102"/>
        <end position="124"/>
    </location>
</feature>
<feature type="transmembrane region" description="Helical" evidence="7">
    <location>
        <begin position="380"/>
        <end position="400"/>
    </location>
</feature>
<feature type="domain" description="Major facilitator superfamily (MFS) profile" evidence="8">
    <location>
        <begin position="34"/>
        <end position="428"/>
    </location>
</feature>
<protein>
    <submittedName>
        <fullName evidence="9">L-galactonate transporter</fullName>
    </submittedName>
</protein>
<dbReference type="eggNOG" id="COG0477">
    <property type="taxonomic scope" value="Bacteria"/>
</dbReference>
<feature type="transmembrane region" description="Helical" evidence="7">
    <location>
        <begin position="63"/>
        <end position="82"/>
    </location>
</feature>
<gene>
    <name evidence="9" type="primary">yjjL</name>
    <name evidence="9" type="ORF">FEAC_21540</name>
</gene>
<feature type="transmembrane region" description="Helical" evidence="7">
    <location>
        <begin position="167"/>
        <end position="186"/>
    </location>
</feature>
<dbReference type="RefSeq" id="WP_052566204.1">
    <property type="nucleotide sequence ID" value="NZ_JQKF01000020.1"/>
</dbReference>
<dbReference type="InterPro" id="IPR005829">
    <property type="entry name" value="Sugar_transporter_CS"/>
</dbReference>
<dbReference type="Gene3D" id="1.20.1250.20">
    <property type="entry name" value="MFS general substrate transporter like domains"/>
    <property type="match status" value="2"/>
</dbReference>
<dbReference type="CDD" id="cd17325">
    <property type="entry name" value="MFS_MdtG_SLC18_like"/>
    <property type="match status" value="1"/>
</dbReference>
<dbReference type="Proteomes" id="UP000032336">
    <property type="component" value="Unassembled WGS sequence"/>
</dbReference>
<name>A0A0D8FS04_9ACTN</name>
<evidence type="ECO:0000256" key="7">
    <source>
        <dbReference type="SAM" id="Phobius"/>
    </source>
</evidence>
<evidence type="ECO:0000256" key="3">
    <source>
        <dbReference type="ARBA" id="ARBA00022475"/>
    </source>
</evidence>
<dbReference type="PROSITE" id="PS50850">
    <property type="entry name" value="MFS"/>
    <property type="match status" value="1"/>
</dbReference>
<proteinExistence type="predicted"/>
<keyword evidence="2" id="KW-0813">Transport</keyword>
<dbReference type="InterPro" id="IPR020846">
    <property type="entry name" value="MFS_dom"/>
</dbReference>
<evidence type="ECO:0000256" key="1">
    <source>
        <dbReference type="ARBA" id="ARBA00004651"/>
    </source>
</evidence>
<dbReference type="GeneID" id="78373225"/>
<evidence type="ECO:0000256" key="5">
    <source>
        <dbReference type="ARBA" id="ARBA00022989"/>
    </source>
</evidence>
<dbReference type="EMBL" id="JXUW01000022">
    <property type="protein sequence ID" value="KJE76063.1"/>
    <property type="molecule type" value="Genomic_DNA"/>
</dbReference>
<feature type="transmembrane region" description="Helical" evidence="7">
    <location>
        <begin position="193"/>
        <end position="211"/>
    </location>
</feature>
<evidence type="ECO:0000256" key="6">
    <source>
        <dbReference type="ARBA" id="ARBA00023136"/>
    </source>
</evidence>
<keyword evidence="10" id="KW-1185">Reference proteome</keyword>
<dbReference type="InterPro" id="IPR036259">
    <property type="entry name" value="MFS_trans_sf"/>
</dbReference>
<feature type="transmembrane region" description="Helical" evidence="7">
    <location>
        <begin position="286"/>
        <end position="308"/>
    </location>
</feature>
<feature type="transmembrane region" description="Helical" evidence="7">
    <location>
        <begin position="406"/>
        <end position="424"/>
    </location>
</feature>
<feature type="transmembrane region" description="Helical" evidence="7">
    <location>
        <begin position="315"/>
        <end position="333"/>
    </location>
</feature>
<keyword evidence="4 7" id="KW-0812">Transmembrane</keyword>
<keyword evidence="5 7" id="KW-1133">Transmembrane helix</keyword>
<evidence type="ECO:0000313" key="9">
    <source>
        <dbReference type="EMBL" id="KJE76063.1"/>
    </source>
</evidence>
<dbReference type="OrthoDB" id="9810492at2"/>
<dbReference type="InterPro" id="IPR050171">
    <property type="entry name" value="MFS_Transporters"/>
</dbReference>
<sequence length="447" mass="47566">MSQENPVSGSGANDPPVERQHLSSRLGLRQNWWQFTLFTFITLLIGMTIGVERVALPPLARHAFGVTSVLYTVSFITAFGLVKSIMNLVAGRLSDRRGRKAILLAGWAFAVPYALIIIFATAWWQVIVANLFLGVNQALTWTMSVTAKIDLVGPVNRGLAVGVDESAGYVGVGVGGFLAGLLVASYGLRPTPYLLALGVVVIGVIVTLGPAKETLPFAQSEVVSRPTGKERLAAPKLTRLGAYMSWHDRSMLAVCQAGFVNKFADSLVAAFFPLYLLGKGVPLAEVGLLVGLYAWAWGLGQVASGALADRVGRKLPITLGTFLIAVGLAIFVSSNNHGVWIVAVILMGLGMALSYPNLITTVGDTADPRWRGGALGVYRLWRDGGYAIGPLLLGVVAVLAGVATAIWVGAGLVGLSGLILLAMFKETEPKRRKTELAWKTHPEWVAP</sequence>
<dbReference type="Pfam" id="PF07690">
    <property type="entry name" value="MFS_1"/>
    <property type="match status" value="2"/>
</dbReference>
<keyword evidence="3" id="KW-1003">Cell membrane</keyword>
<dbReference type="PATRIC" id="fig|1121877.4.peg.2394"/>